<comment type="subunit">
    <text evidence="4 20">Homodimer; dimerization is reversible, and the dimeric form is the active one.</text>
</comment>
<dbReference type="CDD" id="cd00541">
    <property type="entry name" value="OMPLA"/>
    <property type="match status" value="1"/>
</dbReference>
<dbReference type="EC" id="3.1.1.32" evidence="5 20"/>
<keyword evidence="23" id="KW-1185">Reference proteome</keyword>
<evidence type="ECO:0000256" key="8">
    <source>
        <dbReference type="ARBA" id="ARBA00022452"/>
    </source>
</evidence>
<keyword evidence="14 20" id="KW-0442">Lipid degradation</keyword>
<keyword evidence="17 20" id="KW-0998">Cell outer membrane</keyword>
<dbReference type="SUPFAM" id="SSF56931">
    <property type="entry name" value="Outer membrane phospholipase A (OMPLA)"/>
    <property type="match status" value="1"/>
</dbReference>
<evidence type="ECO:0000313" key="22">
    <source>
        <dbReference type="EMBL" id="PAU82307.1"/>
    </source>
</evidence>
<evidence type="ECO:0000256" key="14">
    <source>
        <dbReference type="ARBA" id="ARBA00022963"/>
    </source>
</evidence>
<evidence type="ECO:0000256" key="20">
    <source>
        <dbReference type="RuleBase" id="RU366027"/>
    </source>
</evidence>
<dbReference type="OrthoDB" id="188433at2"/>
<evidence type="ECO:0000256" key="3">
    <source>
        <dbReference type="ARBA" id="ARBA00010525"/>
    </source>
</evidence>
<feature type="signal peptide" evidence="20">
    <location>
        <begin position="1"/>
        <end position="24"/>
    </location>
</feature>
<evidence type="ECO:0000256" key="19">
    <source>
        <dbReference type="PIRSR" id="PIRSR603187-2"/>
    </source>
</evidence>
<keyword evidence="16" id="KW-0472">Membrane</keyword>
<keyword evidence="15 20" id="KW-0443">Lipid metabolism</keyword>
<evidence type="ECO:0000256" key="21">
    <source>
        <dbReference type="SAM" id="MobiDB-lite"/>
    </source>
</evidence>
<dbReference type="GO" id="GO:0004623">
    <property type="term" value="F:phospholipase A2 activity"/>
    <property type="evidence" value="ECO:0007669"/>
    <property type="project" value="UniProtKB-EC"/>
</dbReference>
<evidence type="ECO:0000256" key="5">
    <source>
        <dbReference type="ARBA" id="ARBA00013179"/>
    </source>
</evidence>
<feature type="binding site" description="in dimeric form" evidence="19">
    <location>
        <position position="173"/>
    </location>
    <ligand>
        <name>Ca(2+)</name>
        <dbReference type="ChEBI" id="CHEBI:29108"/>
        <label>1</label>
    </ligand>
</feature>
<dbReference type="Proteomes" id="UP000218896">
    <property type="component" value="Unassembled WGS sequence"/>
</dbReference>
<feature type="active site" description="Nucleophile" evidence="18">
    <location>
        <position position="170"/>
    </location>
</feature>
<evidence type="ECO:0000256" key="4">
    <source>
        <dbReference type="ARBA" id="ARBA00011702"/>
    </source>
</evidence>
<evidence type="ECO:0000313" key="23">
    <source>
        <dbReference type="Proteomes" id="UP000218896"/>
    </source>
</evidence>
<evidence type="ECO:0000256" key="11">
    <source>
        <dbReference type="ARBA" id="ARBA00022729"/>
    </source>
</evidence>
<dbReference type="PRINTS" id="PR01486">
    <property type="entry name" value="PHPHLIPASEA1"/>
</dbReference>
<feature type="binding site" description="in dimeric form" evidence="19">
    <location>
        <position position="178"/>
    </location>
    <ligand>
        <name>Ca(2+)</name>
        <dbReference type="ChEBI" id="CHEBI:29108"/>
        <label>1</label>
    </ligand>
</feature>
<proteinExistence type="inferred from homology"/>
<feature type="chain" id="PRO_5019615104" description="Phospholipase A1" evidence="20">
    <location>
        <begin position="25"/>
        <end position="301"/>
    </location>
</feature>
<sequence>MKRLHHLTLLMTFLVGLYTVPSPAHPHEDTDSEAEATSEPQPRERMLGESSILQPHRRNYLLPATRTGSPNQIPTTPTYTPQPHGEQVEKEEVKFQLSFRLPLLTGVFEGPNRLWFGYTQLAFWQLYNTEESSPFREINFEPEIFMTHDLGWEIGPGKLDTLIIGFNHESNGREEPFSRSWNRVKAGMVYSTDNWTIALEPWYRLKPSRAEDDNPDIERYLGYGELNAVYNPAGTHALGISLMNNLRDENNRTSVEINWSFPVSDSIKAHIQYYNGYGESLIDYNERTHRIGLGVSLNDWL</sequence>
<comment type="similarity">
    <text evidence="3 20">Belongs to the phospholipase A1 family.</text>
</comment>
<dbReference type="Pfam" id="PF02253">
    <property type="entry name" value="PLA1"/>
    <property type="match status" value="1"/>
</dbReference>
<feature type="active site" description="Proton acceptor" evidence="18">
    <location>
        <position position="168"/>
    </location>
</feature>
<evidence type="ECO:0000256" key="15">
    <source>
        <dbReference type="ARBA" id="ARBA00023098"/>
    </source>
</evidence>
<dbReference type="PANTHER" id="PTHR40457">
    <property type="entry name" value="PHOSPHOLIPASE A1"/>
    <property type="match status" value="1"/>
</dbReference>
<name>A0A2A2FC94_9GAMM</name>
<dbReference type="EMBL" id="NSKD01000001">
    <property type="protein sequence ID" value="PAU82307.1"/>
    <property type="molecule type" value="Genomic_DNA"/>
</dbReference>
<dbReference type="PANTHER" id="PTHR40457:SF1">
    <property type="entry name" value="PHOSPHOLIPASE A1"/>
    <property type="match status" value="1"/>
</dbReference>
<comment type="subcellular location">
    <subcellularLocation>
        <location evidence="20">Cell outer membrane</location>
        <topology evidence="20">Multi-pass membrane protein</topology>
    </subcellularLocation>
    <text evidence="20">One of the very few enzymes located there.</text>
</comment>
<gene>
    <name evidence="22" type="ORF">CK501_03945</name>
</gene>
<evidence type="ECO:0000256" key="17">
    <source>
        <dbReference type="ARBA" id="ARBA00023237"/>
    </source>
</evidence>
<keyword evidence="8" id="KW-1134">Transmembrane beta strand</keyword>
<keyword evidence="11 20" id="KW-0732">Signal</keyword>
<evidence type="ECO:0000256" key="2">
    <source>
        <dbReference type="ARBA" id="ARBA00001604"/>
    </source>
</evidence>
<evidence type="ECO:0000256" key="6">
    <source>
        <dbReference type="ARBA" id="ARBA00013278"/>
    </source>
</evidence>
<evidence type="ECO:0000256" key="9">
    <source>
        <dbReference type="ARBA" id="ARBA00022692"/>
    </source>
</evidence>
<feature type="region of interest" description="Disordered" evidence="21">
    <location>
        <begin position="63"/>
        <end position="87"/>
    </location>
</feature>
<dbReference type="RefSeq" id="WP_095616401.1">
    <property type="nucleotide sequence ID" value="NZ_NSKD01000001.1"/>
</dbReference>
<evidence type="ECO:0000256" key="10">
    <source>
        <dbReference type="ARBA" id="ARBA00022723"/>
    </source>
</evidence>
<comment type="function">
    <text evidence="20">Hydrolysis of phosphatidylcholine with phospholipase A2 (EC 3.1.1.4) and phospholipase A1 (EC 3.1.1.32) activities.</text>
</comment>
<dbReference type="EC" id="3.1.1.4" evidence="6 20"/>
<dbReference type="AlphaFoldDB" id="A0A2A2FC94"/>
<comment type="caution">
    <text evidence="22">The sequence shown here is derived from an EMBL/GenBank/DDBJ whole genome shotgun (WGS) entry which is preliminary data.</text>
</comment>
<evidence type="ECO:0000256" key="18">
    <source>
        <dbReference type="PIRSR" id="PIRSR603187-1"/>
    </source>
</evidence>
<dbReference type="GO" id="GO:0009279">
    <property type="term" value="C:cell outer membrane"/>
    <property type="evidence" value="ECO:0007669"/>
    <property type="project" value="UniProtKB-SubCell"/>
</dbReference>
<feature type="binding site" description="in dimeric form" evidence="19">
    <location>
        <position position="132"/>
    </location>
    <ligand>
        <name>Ca(2+)</name>
        <dbReference type="ChEBI" id="CHEBI:29108"/>
        <label>1</label>
    </ligand>
</feature>
<organism evidence="22 23">
    <name type="scientific">Halovibrio salipaludis</name>
    <dbReference type="NCBI Taxonomy" id="2032626"/>
    <lineage>
        <taxon>Bacteria</taxon>
        <taxon>Pseudomonadati</taxon>
        <taxon>Pseudomonadota</taxon>
        <taxon>Gammaproteobacteria</taxon>
        <taxon>Oceanospirillales</taxon>
        <taxon>Halomonadaceae</taxon>
        <taxon>Halovibrio</taxon>
    </lineage>
</organism>
<comment type="cofactor">
    <cofactor evidence="20">
        <name>Ca(2+)</name>
        <dbReference type="ChEBI" id="CHEBI:29108"/>
    </cofactor>
    <text evidence="20">Binds 1 Ca(2+) ion per monomer. In the dimeric form the Ca(2+) is bound by different amino acids with binding of each Ca(2+) shared with ligands coming from each monomer. The Ca(2+) ion may have a role in catalysis.</text>
</comment>
<reference evidence="22 23" key="1">
    <citation type="submission" date="2017-08" db="EMBL/GenBank/DDBJ databases">
        <title>Halovibrio sewagensis sp. nov., isolated from wastewater of high salinity.</title>
        <authorList>
            <person name="Dong X."/>
            <person name="Zhang G."/>
        </authorList>
    </citation>
    <scope>NUCLEOTIDE SEQUENCE [LARGE SCALE GENOMIC DNA]</scope>
    <source>
        <strain evidence="22 23">YL5-2</strain>
    </source>
</reference>
<feature type="compositionally biased region" description="Low complexity" evidence="21">
    <location>
        <begin position="74"/>
        <end position="83"/>
    </location>
</feature>
<evidence type="ECO:0000256" key="7">
    <source>
        <dbReference type="ARBA" id="ARBA00021726"/>
    </source>
</evidence>
<keyword evidence="13 19" id="KW-0106">Calcium</keyword>
<dbReference type="Gene3D" id="2.40.230.10">
    <property type="entry name" value="Phospholipase A1"/>
    <property type="match status" value="1"/>
</dbReference>
<evidence type="ECO:0000256" key="12">
    <source>
        <dbReference type="ARBA" id="ARBA00022801"/>
    </source>
</evidence>
<feature type="region of interest" description="Disordered" evidence="21">
    <location>
        <begin position="24"/>
        <end position="50"/>
    </location>
</feature>
<dbReference type="GO" id="GO:0016042">
    <property type="term" value="P:lipid catabolic process"/>
    <property type="evidence" value="ECO:0007669"/>
    <property type="project" value="UniProtKB-KW"/>
</dbReference>
<dbReference type="InterPro" id="IPR003187">
    <property type="entry name" value="PLipase_A1"/>
</dbReference>
<evidence type="ECO:0000256" key="16">
    <source>
        <dbReference type="ARBA" id="ARBA00023136"/>
    </source>
</evidence>
<accession>A0A2A2FC94</accession>
<evidence type="ECO:0000256" key="1">
    <source>
        <dbReference type="ARBA" id="ARBA00000111"/>
    </source>
</evidence>
<protein>
    <recommendedName>
        <fullName evidence="7 20">Phospholipase A1</fullName>
        <ecNumber evidence="5 20">3.1.1.32</ecNumber>
        <ecNumber evidence="6 20">3.1.1.4</ecNumber>
    </recommendedName>
    <alternativeName>
        <fullName evidence="20">Phosphatidylcholine 1-acylhydrolase</fullName>
    </alternativeName>
</protein>
<keyword evidence="9" id="KW-0812">Transmembrane</keyword>
<dbReference type="InterPro" id="IPR036541">
    <property type="entry name" value="PLipase_A1_sf"/>
</dbReference>
<feature type="binding site" description="in dimeric form" evidence="19">
    <location>
        <position position="213"/>
    </location>
    <ligand>
        <name>Ca(2+)</name>
        <dbReference type="ChEBI" id="CHEBI:29108"/>
        <label>1</label>
    </ligand>
</feature>
<comment type="catalytic activity">
    <reaction evidence="1 20">
        <text>a 1,2-diacyl-sn-glycero-3-phosphocholine + H2O = a 2-acyl-sn-glycero-3-phosphocholine + a fatty acid + H(+)</text>
        <dbReference type="Rhea" id="RHEA:18689"/>
        <dbReference type="ChEBI" id="CHEBI:15377"/>
        <dbReference type="ChEBI" id="CHEBI:15378"/>
        <dbReference type="ChEBI" id="CHEBI:28868"/>
        <dbReference type="ChEBI" id="CHEBI:57643"/>
        <dbReference type="ChEBI" id="CHEBI:57875"/>
        <dbReference type="EC" id="3.1.1.32"/>
    </reaction>
</comment>
<comment type="catalytic activity">
    <reaction evidence="2 20">
        <text>a 1,2-diacyl-sn-glycero-3-phosphocholine + H2O = a 1-acyl-sn-glycero-3-phosphocholine + a fatty acid + H(+)</text>
        <dbReference type="Rhea" id="RHEA:15801"/>
        <dbReference type="ChEBI" id="CHEBI:15377"/>
        <dbReference type="ChEBI" id="CHEBI:15378"/>
        <dbReference type="ChEBI" id="CHEBI:28868"/>
        <dbReference type="ChEBI" id="CHEBI:57643"/>
        <dbReference type="ChEBI" id="CHEBI:58168"/>
        <dbReference type="EC" id="3.1.1.4"/>
    </reaction>
</comment>
<dbReference type="GO" id="GO:0008970">
    <property type="term" value="F:phospholipase A1 activity"/>
    <property type="evidence" value="ECO:0007669"/>
    <property type="project" value="UniProtKB-EC"/>
</dbReference>
<dbReference type="GO" id="GO:0005509">
    <property type="term" value="F:calcium ion binding"/>
    <property type="evidence" value="ECO:0007669"/>
    <property type="project" value="TreeGrafter"/>
</dbReference>
<keyword evidence="12 20" id="KW-0378">Hydrolase</keyword>
<evidence type="ECO:0000256" key="13">
    <source>
        <dbReference type="ARBA" id="ARBA00022837"/>
    </source>
</evidence>
<keyword evidence="10 19" id="KW-0479">Metal-binding</keyword>